<sequence length="54" mass="6375">MIDPNIEREFGVKNPFILGQFFRKKIDVGTPTNRVFTSYYSNKYYAVLVSKLRI</sequence>
<name>A0A0M3TL92_LEPIR</name>
<evidence type="ECO:0000313" key="2">
    <source>
        <dbReference type="Proteomes" id="UP000056502"/>
    </source>
</evidence>
<dbReference type="PATRIC" id="fig|1279460.3.peg.1498"/>
<proteinExistence type="predicted"/>
<reference evidence="1 2" key="1">
    <citation type="journal article" date="2015" name="Genome Announc.">
        <title>Whole-Genome Sequence of Leptospira interrogans Serovar Hardjo Subtype Hardjoprajitno Strain Norma, Isolated from Cattle in a Leptospirosis Outbreak in Brazil.</title>
        <authorList>
            <person name="Cosate M.R."/>
            <person name="Soares S.C."/>
            <person name="Mendes T.A."/>
            <person name="Raittz R.T."/>
            <person name="Moreira E.C."/>
            <person name="Leite R."/>
            <person name="Fernandes G.R."/>
            <person name="Haddad J.P."/>
            <person name="Ortega J.M."/>
        </authorList>
    </citation>
    <scope>NUCLEOTIDE SEQUENCE [LARGE SCALE GENOMIC DNA]</scope>
    <source>
        <strain evidence="1 2">Norma</strain>
    </source>
</reference>
<dbReference type="AlphaFoldDB" id="A0A0M3TL92"/>
<gene>
    <name evidence="1" type="ORF">G436_1485</name>
</gene>
<accession>A0A0M3TL92</accession>
<dbReference type="EMBL" id="CP012603">
    <property type="protein sequence ID" value="ALE38681.1"/>
    <property type="molecule type" value="Genomic_DNA"/>
</dbReference>
<dbReference type="Proteomes" id="UP000056502">
    <property type="component" value="Chromosome I"/>
</dbReference>
<protein>
    <submittedName>
        <fullName evidence="1">Uncharacterized protein</fullName>
    </submittedName>
</protein>
<evidence type="ECO:0000313" key="1">
    <source>
        <dbReference type="EMBL" id="ALE38681.1"/>
    </source>
</evidence>
<organism evidence="1">
    <name type="scientific">Leptospira interrogans serovar Hardjo str. Norma</name>
    <dbReference type="NCBI Taxonomy" id="1279460"/>
    <lineage>
        <taxon>Bacteria</taxon>
        <taxon>Pseudomonadati</taxon>
        <taxon>Spirochaetota</taxon>
        <taxon>Spirochaetia</taxon>
        <taxon>Leptospirales</taxon>
        <taxon>Leptospiraceae</taxon>
        <taxon>Leptospira</taxon>
    </lineage>
</organism>